<feature type="compositionally biased region" description="Low complexity" evidence="11">
    <location>
        <begin position="1"/>
        <end position="11"/>
    </location>
</feature>
<organism evidence="15 16">
    <name type="scientific">Rhodanobacter denitrificans</name>
    <dbReference type="NCBI Taxonomy" id="666685"/>
    <lineage>
        <taxon>Bacteria</taxon>
        <taxon>Pseudomonadati</taxon>
        <taxon>Pseudomonadota</taxon>
        <taxon>Gammaproteobacteria</taxon>
        <taxon>Lysobacterales</taxon>
        <taxon>Rhodanobacteraceae</taxon>
        <taxon>Rhodanobacter</taxon>
    </lineage>
</organism>
<dbReference type="NCBIfam" id="TIGR02517">
    <property type="entry name" value="type_II_gspD"/>
    <property type="match status" value="1"/>
</dbReference>
<dbReference type="Pfam" id="PF00263">
    <property type="entry name" value="Secretin"/>
    <property type="match status" value="1"/>
</dbReference>
<feature type="domain" description="GspD-like N0" evidence="14">
    <location>
        <begin position="155"/>
        <end position="220"/>
    </location>
</feature>
<dbReference type="Gene3D" id="3.55.50.30">
    <property type="match status" value="1"/>
</dbReference>
<evidence type="ECO:0000256" key="7">
    <source>
        <dbReference type="ARBA" id="ARBA00022927"/>
    </source>
</evidence>
<dbReference type="GO" id="GO:0015628">
    <property type="term" value="P:protein secretion by the type II secretion system"/>
    <property type="evidence" value="ECO:0007669"/>
    <property type="project" value="InterPro"/>
</dbReference>
<evidence type="ECO:0000256" key="2">
    <source>
        <dbReference type="ARBA" id="ARBA00006980"/>
    </source>
</evidence>
<protein>
    <submittedName>
        <fullName evidence="15">Type II secretion system protein GspD</fullName>
    </submittedName>
</protein>
<evidence type="ECO:0000256" key="4">
    <source>
        <dbReference type="ARBA" id="ARBA00022452"/>
    </source>
</evidence>
<feature type="compositionally biased region" description="Low complexity" evidence="11">
    <location>
        <begin position="73"/>
        <end position="82"/>
    </location>
</feature>
<evidence type="ECO:0000256" key="1">
    <source>
        <dbReference type="ARBA" id="ARBA00004442"/>
    </source>
</evidence>
<keyword evidence="9" id="KW-0998">Cell outer membrane</keyword>
<evidence type="ECO:0000259" key="14">
    <source>
        <dbReference type="Pfam" id="PF21305"/>
    </source>
</evidence>
<keyword evidence="3 10" id="KW-0813">Transport</keyword>
<dbReference type="InterPro" id="IPR013356">
    <property type="entry name" value="T2SS_GspD"/>
</dbReference>
<dbReference type="AlphaFoldDB" id="A0A2W5KMA9"/>
<evidence type="ECO:0000256" key="8">
    <source>
        <dbReference type="ARBA" id="ARBA00023136"/>
    </source>
</evidence>
<comment type="caution">
    <text evidence="15">The sequence shown here is derived from an EMBL/GenBank/DDBJ whole genome shotgun (WGS) entry which is preliminary data.</text>
</comment>
<evidence type="ECO:0000256" key="3">
    <source>
        <dbReference type="ARBA" id="ARBA00022448"/>
    </source>
</evidence>
<feature type="region of interest" description="Disordered" evidence="11">
    <location>
        <begin position="796"/>
        <end position="815"/>
    </location>
</feature>
<comment type="similarity">
    <text evidence="2">Belongs to the bacterial secretin family. GSP D subfamily.</text>
</comment>
<name>A0A2W5KMA9_9GAMM</name>
<dbReference type="PANTHER" id="PTHR30332">
    <property type="entry name" value="PROBABLE GENERAL SECRETION PATHWAY PROTEIN D"/>
    <property type="match status" value="1"/>
</dbReference>
<feature type="region of interest" description="Disordered" evidence="11">
    <location>
        <begin position="442"/>
        <end position="480"/>
    </location>
</feature>
<comment type="subcellular location">
    <subcellularLocation>
        <location evidence="1 10">Cell outer membrane</location>
    </subcellularLocation>
</comment>
<reference evidence="15 16" key="1">
    <citation type="submission" date="2017-08" db="EMBL/GenBank/DDBJ databases">
        <title>Infants hospitalized years apart are colonized by the same room-sourced microbial strains.</title>
        <authorList>
            <person name="Brooks B."/>
            <person name="Olm M.R."/>
            <person name="Firek B.A."/>
            <person name="Baker R."/>
            <person name="Thomas B.C."/>
            <person name="Morowitz M.J."/>
            <person name="Banfield J.F."/>
        </authorList>
    </citation>
    <scope>NUCLEOTIDE SEQUENCE [LARGE SCALE GENOMIC DNA]</scope>
    <source>
        <strain evidence="15">S2_005_003_R2_42</strain>
    </source>
</reference>
<evidence type="ECO:0000256" key="11">
    <source>
        <dbReference type="SAM" id="MobiDB-lite"/>
    </source>
</evidence>
<accession>A0A2W5KMA9</accession>
<dbReference type="InterPro" id="IPR005644">
    <property type="entry name" value="NolW-like"/>
</dbReference>
<dbReference type="InterPro" id="IPR001775">
    <property type="entry name" value="GspD/PilQ"/>
</dbReference>
<evidence type="ECO:0000256" key="6">
    <source>
        <dbReference type="ARBA" id="ARBA00022729"/>
    </source>
</evidence>
<feature type="region of interest" description="Disordered" evidence="11">
    <location>
        <begin position="1"/>
        <end position="20"/>
    </location>
</feature>
<evidence type="ECO:0000256" key="9">
    <source>
        <dbReference type="ARBA" id="ARBA00023237"/>
    </source>
</evidence>
<dbReference type="Pfam" id="PF03958">
    <property type="entry name" value="Secretin_N"/>
    <property type="match status" value="3"/>
</dbReference>
<dbReference type="Gene3D" id="3.30.1370.120">
    <property type="match status" value="3"/>
</dbReference>
<feature type="compositionally biased region" description="Polar residues" evidence="11">
    <location>
        <begin position="451"/>
        <end position="470"/>
    </location>
</feature>
<sequence>MMRSKPSSARPRAAREPAWTYARRTAHSLDRRIAEPPHAAVKLMESDVSLKPKTLLIALSLALMAGCATTPAPRATAPDGGPMTADNAIAPTPPVRSLSDEQERGSGAISINPDERTQREPPKPEIQVGTGRFFNEQAARGAGTAVAGEGQVVFNFENQPIQAVVKAILGDLLQENYIIAPNVGGNVTFSTSKPIRPEDAMSTLETLLQWTGNTLVREGGRYTVLQLKDAIPGKLTPRIAPPDAARGYELRVFPLRYVSPSQMANLLKPYAKPEAIINIDTARSLLVMAGTASELVNYKRTIETFDVDWLKGMSMGVYALQHQEVGKILPELQKLFGAEGESPLAGMFRFMPLESVNSVIVITPQPEYLEQAEQWLRRLDTGAAENATQLYTYDVKNIKAVDLADYLSDIFGASSGGGGRRSTSGSVAPGLKPVTVGALGGTGGASMGYGNRQTQNTQTEAPKTESTPRPASSGGSGEEKQMRITAIEENNQILVMATPSEWDSVQAAIRKLDIAPLQVHIETKILEVSLDGDLQYGVQWWFAGLQGEGYPNGEPYVRTHDRQRGLIGAAGPGAGSSTIFWSYLNSKFQVALSALQSSGVAKVLSAPSLVVTNNQEAQINVGQQIPVQQTYYTGYTVPSTVGTGSSSTPATTSSGYGTVQYLNTGIILQVKPRVNPGGLVYMEVSQEVSNPGPITANGNPPINQRQLQTQIAVQSGESVLLGGLISENSQESESNVPGINKIPLLGKLFGRTRNQRQRTELIVVITPQVIANSQDARSVTDEYQRQFESLRPLPKSNVTVEPLRPAETVPLQPTP</sequence>
<evidence type="ECO:0000256" key="5">
    <source>
        <dbReference type="ARBA" id="ARBA00022692"/>
    </source>
</evidence>
<dbReference type="PRINTS" id="PR00811">
    <property type="entry name" value="BCTERIALGSPD"/>
</dbReference>
<dbReference type="InterPro" id="IPR004846">
    <property type="entry name" value="T2SS/T3SS_dom"/>
</dbReference>
<evidence type="ECO:0000259" key="13">
    <source>
        <dbReference type="Pfam" id="PF03958"/>
    </source>
</evidence>
<keyword evidence="5" id="KW-0812">Transmembrane</keyword>
<keyword evidence="6" id="KW-0732">Signal</keyword>
<dbReference type="PANTHER" id="PTHR30332:SF25">
    <property type="entry name" value="SECRETIN XPSD"/>
    <property type="match status" value="1"/>
</dbReference>
<proteinExistence type="inferred from homology"/>
<evidence type="ECO:0000313" key="16">
    <source>
        <dbReference type="Proteomes" id="UP000249046"/>
    </source>
</evidence>
<keyword evidence="7" id="KW-0653">Protein transport</keyword>
<gene>
    <name evidence="15" type="primary">gspD</name>
    <name evidence="15" type="ORF">DI564_07950</name>
</gene>
<keyword evidence="4" id="KW-1134">Transmembrane beta strand</keyword>
<dbReference type="InterPro" id="IPR049371">
    <property type="entry name" value="GspD-like_N0"/>
</dbReference>
<feature type="domain" description="NolW-like" evidence="13">
    <location>
        <begin position="392"/>
        <end position="518"/>
    </location>
</feature>
<dbReference type="GO" id="GO:0015627">
    <property type="term" value="C:type II protein secretion system complex"/>
    <property type="evidence" value="ECO:0007669"/>
    <property type="project" value="InterPro"/>
</dbReference>
<evidence type="ECO:0000256" key="10">
    <source>
        <dbReference type="RuleBase" id="RU004004"/>
    </source>
</evidence>
<evidence type="ECO:0000259" key="12">
    <source>
        <dbReference type="Pfam" id="PF00263"/>
    </source>
</evidence>
<dbReference type="GO" id="GO:0009279">
    <property type="term" value="C:cell outer membrane"/>
    <property type="evidence" value="ECO:0007669"/>
    <property type="project" value="UniProtKB-SubCell"/>
</dbReference>
<feature type="domain" description="NolW-like" evidence="13">
    <location>
        <begin position="251"/>
        <end position="309"/>
    </location>
</feature>
<feature type="domain" description="Type II/III secretion system secretin-like" evidence="12">
    <location>
        <begin position="594"/>
        <end position="770"/>
    </location>
</feature>
<keyword evidence="8" id="KW-0472">Membrane</keyword>
<dbReference type="Proteomes" id="UP000249046">
    <property type="component" value="Unassembled WGS sequence"/>
</dbReference>
<evidence type="ECO:0000313" key="15">
    <source>
        <dbReference type="EMBL" id="PZQ16548.1"/>
    </source>
</evidence>
<dbReference type="Pfam" id="PF21305">
    <property type="entry name" value="type_II_gspD_N0"/>
    <property type="match status" value="1"/>
</dbReference>
<feature type="domain" description="NolW-like" evidence="13">
    <location>
        <begin position="317"/>
        <end position="382"/>
    </location>
</feature>
<dbReference type="InterPro" id="IPR050810">
    <property type="entry name" value="Bact_Secretion_Sys_Channel"/>
</dbReference>
<feature type="compositionally biased region" description="Basic and acidic residues" evidence="11">
    <location>
        <begin position="113"/>
        <end position="123"/>
    </location>
</feature>
<dbReference type="InterPro" id="IPR038591">
    <property type="entry name" value="NolW-like_sf"/>
</dbReference>
<dbReference type="EMBL" id="QFPO01000005">
    <property type="protein sequence ID" value="PZQ16548.1"/>
    <property type="molecule type" value="Genomic_DNA"/>
</dbReference>
<feature type="region of interest" description="Disordered" evidence="11">
    <location>
        <begin position="73"/>
        <end position="126"/>
    </location>
</feature>